<sequence length="207" mass="22873">MHEDFETIQESIQERLGSLRSQMEGYYQQPNTINPSMVETLNSKAKIFEKKGRGDNPCTSLGLKRGFLSPARSDSKTPLMADVQVEDARGSLVEDQLAAEYKENSDHEEASLATKNFNTDRPVLKQQGMQVNGEKSWGDIEDEEDTYSSAMKKQVALDNKQHHNGESIPVGNGVTIDGIAQLEQCKINSDVGSFGIHSPKKVSNEGL</sequence>
<dbReference type="Proteomes" id="UP000554482">
    <property type="component" value="Unassembled WGS sequence"/>
</dbReference>
<comment type="caution">
    <text evidence="1">The sequence shown here is derived from an EMBL/GenBank/DDBJ whole genome shotgun (WGS) entry which is preliminary data.</text>
</comment>
<feature type="non-terminal residue" evidence="1">
    <location>
        <position position="1"/>
    </location>
</feature>
<keyword evidence="2" id="KW-1185">Reference proteome</keyword>
<reference evidence="1 2" key="1">
    <citation type="submission" date="2020-06" db="EMBL/GenBank/DDBJ databases">
        <title>Transcriptomic and genomic resources for Thalictrum thalictroides and T. hernandezii: Facilitating candidate gene discovery in an emerging model plant lineage.</title>
        <authorList>
            <person name="Arias T."/>
            <person name="Riano-Pachon D.M."/>
            <person name="Di Stilio V.S."/>
        </authorList>
    </citation>
    <scope>NUCLEOTIDE SEQUENCE [LARGE SCALE GENOMIC DNA]</scope>
    <source>
        <strain evidence="2">cv. WT478/WT964</strain>
        <tissue evidence="1">Leaves</tissue>
    </source>
</reference>
<proteinExistence type="predicted"/>
<gene>
    <name evidence="1" type="ORF">FRX31_010526</name>
</gene>
<organism evidence="1 2">
    <name type="scientific">Thalictrum thalictroides</name>
    <name type="common">Rue-anemone</name>
    <name type="synonym">Anemone thalictroides</name>
    <dbReference type="NCBI Taxonomy" id="46969"/>
    <lineage>
        <taxon>Eukaryota</taxon>
        <taxon>Viridiplantae</taxon>
        <taxon>Streptophyta</taxon>
        <taxon>Embryophyta</taxon>
        <taxon>Tracheophyta</taxon>
        <taxon>Spermatophyta</taxon>
        <taxon>Magnoliopsida</taxon>
        <taxon>Ranunculales</taxon>
        <taxon>Ranunculaceae</taxon>
        <taxon>Thalictroideae</taxon>
        <taxon>Thalictrum</taxon>
    </lineage>
</organism>
<evidence type="ECO:0000313" key="2">
    <source>
        <dbReference type="Proteomes" id="UP000554482"/>
    </source>
</evidence>
<protein>
    <submittedName>
        <fullName evidence="1">Uncharacterized protein</fullName>
    </submittedName>
</protein>
<name>A0A7J6WR76_THATH</name>
<evidence type="ECO:0000313" key="1">
    <source>
        <dbReference type="EMBL" id="KAF5199889.1"/>
    </source>
</evidence>
<accession>A0A7J6WR76</accession>
<dbReference type="EMBL" id="JABWDY010011338">
    <property type="protein sequence ID" value="KAF5199889.1"/>
    <property type="molecule type" value="Genomic_DNA"/>
</dbReference>
<dbReference type="AlphaFoldDB" id="A0A7J6WR76"/>